<organism evidence="2 3">
    <name type="scientific">Pleurodeles waltl</name>
    <name type="common">Iberian ribbed newt</name>
    <dbReference type="NCBI Taxonomy" id="8319"/>
    <lineage>
        <taxon>Eukaryota</taxon>
        <taxon>Metazoa</taxon>
        <taxon>Chordata</taxon>
        <taxon>Craniata</taxon>
        <taxon>Vertebrata</taxon>
        <taxon>Euteleostomi</taxon>
        <taxon>Amphibia</taxon>
        <taxon>Batrachia</taxon>
        <taxon>Caudata</taxon>
        <taxon>Salamandroidea</taxon>
        <taxon>Salamandridae</taxon>
        <taxon>Pleurodelinae</taxon>
        <taxon>Pleurodeles</taxon>
    </lineage>
</organism>
<dbReference type="EMBL" id="JANPWB010000006">
    <property type="protein sequence ID" value="KAJ1181655.1"/>
    <property type="molecule type" value="Genomic_DNA"/>
</dbReference>
<sequence length="183" mass="20699">MAKYTTSMLVNKERKNILIDSGCCQSVVNQAYVQPDKWDPNTQVLITYGRKTYPVATMGINWRGHEEYLSVGVIPDRGEEMIIGTDYEAFPQLLETANQDKFPVSWWEEAPSVSSNIEGSSPRRKLTKAQKREQKRLHQKETVTPNTPLPEPPKANDVHGRTISAGTTRRSYPEECVAYSIIA</sequence>
<accession>A0AAV7TYT7</accession>
<evidence type="ECO:0000256" key="1">
    <source>
        <dbReference type="SAM" id="MobiDB-lite"/>
    </source>
</evidence>
<keyword evidence="3" id="KW-1185">Reference proteome</keyword>
<feature type="region of interest" description="Disordered" evidence="1">
    <location>
        <begin position="113"/>
        <end position="169"/>
    </location>
</feature>
<name>A0AAV7TYT7_PLEWA</name>
<protein>
    <submittedName>
        <fullName evidence="2">Uncharacterized protein</fullName>
    </submittedName>
</protein>
<gene>
    <name evidence="2" type="ORF">NDU88_006858</name>
</gene>
<dbReference type="AlphaFoldDB" id="A0AAV7TYT7"/>
<dbReference type="Proteomes" id="UP001066276">
    <property type="component" value="Chromosome 3_2"/>
</dbReference>
<feature type="compositionally biased region" description="Basic residues" evidence="1">
    <location>
        <begin position="122"/>
        <end position="138"/>
    </location>
</feature>
<reference evidence="2" key="1">
    <citation type="journal article" date="2022" name="bioRxiv">
        <title>Sequencing and chromosome-scale assembly of the giantPleurodeles waltlgenome.</title>
        <authorList>
            <person name="Brown T."/>
            <person name="Elewa A."/>
            <person name="Iarovenko S."/>
            <person name="Subramanian E."/>
            <person name="Araus A.J."/>
            <person name="Petzold A."/>
            <person name="Susuki M."/>
            <person name="Suzuki K.-i.T."/>
            <person name="Hayashi T."/>
            <person name="Toyoda A."/>
            <person name="Oliveira C."/>
            <person name="Osipova E."/>
            <person name="Leigh N.D."/>
            <person name="Simon A."/>
            <person name="Yun M.H."/>
        </authorList>
    </citation>
    <scope>NUCLEOTIDE SEQUENCE</scope>
    <source>
        <strain evidence="2">20211129_DDA</strain>
        <tissue evidence="2">Liver</tissue>
    </source>
</reference>
<comment type="caution">
    <text evidence="2">The sequence shown here is derived from an EMBL/GenBank/DDBJ whole genome shotgun (WGS) entry which is preliminary data.</text>
</comment>
<proteinExistence type="predicted"/>
<evidence type="ECO:0000313" key="2">
    <source>
        <dbReference type="EMBL" id="KAJ1181655.1"/>
    </source>
</evidence>
<dbReference type="InterPro" id="IPR021109">
    <property type="entry name" value="Peptidase_aspartic_dom_sf"/>
</dbReference>
<dbReference type="SUPFAM" id="SSF50630">
    <property type="entry name" value="Acid proteases"/>
    <property type="match status" value="1"/>
</dbReference>
<evidence type="ECO:0000313" key="3">
    <source>
        <dbReference type="Proteomes" id="UP001066276"/>
    </source>
</evidence>